<dbReference type="EMBL" id="CP095053">
    <property type="protein sequence ID" value="UOR06503.1"/>
    <property type="molecule type" value="Genomic_DNA"/>
</dbReference>
<evidence type="ECO:0000313" key="2">
    <source>
        <dbReference type="Proteomes" id="UP000829925"/>
    </source>
</evidence>
<gene>
    <name evidence="1" type="ORF">MUN82_05265</name>
</gene>
<sequence length="102" mass="11612">MEQAYQETAAQHADQNQAQLPPHYATSVLPLQLFIRVNMQVPEPLRAMIVFLGQYNLDQVADARALQTAAPELVRTFISMFVSLTGQDDKSAYWELRQHLLL</sequence>
<proteinExistence type="predicted"/>
<protein>
    <submittedName>
        <fullName evidence="1">Uncharacterized protein</fullName>
    </submittedName>
</protein>
<keyword evidence="2" id="KW-1185">Reference proteome</keyword>
<organism evidence="1 2">
    <name type="scientific">Hymenobacter aerilatus</name>
    <dbReference type="NCBI Taxonomy" id="2932251"/>
    <lineage>
        <taxon>Bacteria</taxon>
        <taxon>Pseudomonadati</taxon>
        <taxon>Bacteroidota</taxon>
        <taxon>Cytophagia</taxon>
        <taxon>Cytophagales</taxon>
        <taxon>Hymenobacteraceae</taxon>
        <taxon>Hymenobacter</taxon>
    </lineage>
</organism>
<dbReference type="AlphaFoldDB" id="A0A8T9T0K1"/>
<dbReference type="Proteomes" id="UP000829925">
    <property type="component" value="Chromosome"/>
</dbReference>
<name>A0A8T9T0K1_9BACT</name>
<accession>A0A8T9T0K1</accession>
<dbReference type="RefSeq" id="WP_245095518.1">
    <property type="nucleotide sequence ID" value="NZ_CP095053.1"/>
</dbReference>
<reference evidence="1 2" key="1">
    <citation type="submission" date="2022-04" db="EMBL/GenBank/DDBJ databases">
        <title>Hymenobacter sp. isolated from the air.</title>
        <authorList>
            <person name="Won M."/>
            <person name="Lee C.-M."/>
            <person name="Woen H.-Y."/>
            <person name="Kwon S.-W."/>
        </authorList>
    </citation>
    <scope>NUCLEOTIDE SEQUENCE [LARGE SCALE GENOMIC DNA]</scope>
    <source>
        <strain evidence="2">5413 J-13</strain>
    </source>
</reference>
<dbReference type="KEGG" id="haei:MUN82_05265"/>
<evidence type="ECO:0000313" key="1">
    <source>
        <dbReference type="EMBL" id="UOR06503.1"/>
    </source>
</evidence>